<sequence length="156" mass="17173">MKPDWLNVPAAPAVVTTAPRARIIAFCSELESAVTQWQHDYLDCDVELIHHHFNTQHCDKHRIDVALSVGRHAVERAKLAQRNILITGTFSNSTIKKPLAHGDCFSGDVYHQLHHGNFELAALVGMTIASAQLGIAIRIHGTSAALVRDIATQLQQ</sequence>
<gene>
    <name evidence="1" type="ORF">CXB77_03415</name>
</gene>
<evidence type="ECO:0000313" key="1">
    <source>
        <dbReference type="EMBL" id="PQJ97048.1"/>
    </source>
</evidence>
<keyword evidence="2" id="KW-1185">Reference proteome</keyword>
<protein>
    <submittedName>
        <fullName evidence="1">Uncharacterized protein</fullName>
    </submittedName>
</protein>
<organism evidence="1 2">
    <name type="scientific">Chromatium okenii</name>
    <dbReference type="NCBI Taxonomy" id="61644"/>
    <lineage>
        <taxon>Bacteria</taxon>
        <taxon>Pseudomonadati</taxon>
        <taxon>Pseudomonadota</taxon>
        <taxon>Gammaproteobacteria</taxon>
        <taxon>Chromatiales</taxon>
        <taxon>Chromatiaceae</taxon>
        <taxon>Chromatium</taxon>
    </lineage>
</organism>
<reference evidence="1 2" key="1">
    <citation type="submission" date="2018-01" db="EMBL/GenBank/DDBJ databases">
        <title>The complete genome sequence of Chromatium okenii LaCa, a purple sulfur bacterium with a turbulent life.</title>
        <authorList>
            <person name="Luedin S.M."/>
            <person name="Liechti N."/>
            <person name="Storelli N."/>
            <person name="Danza F."/>
            <person name="Wittwer M."/>
            <person name="Pothier J.F."/>
            <person name="Tonolla M.A."/>
        </authorList>
    </citation>
    <scope>NUCLEOTIDE SEQUENCE [LARGE SCALE GENOMIC DNA]</scope>
    <source>
        <strain evidence="1 2">LaCa</strain>
    </source>
</reference>
<dbReference type="EMBL" id="PPGH01000018">
    <property type="protein sequence ID" value="PQJ97048.1"/>
    <property type="molecule type" value="Genomic_DNA"/>
</dbReference>
<comment type="caution">
    <text evidence="1">The sequence shown here is derived from an EMBL/GenBank/DDBJ whole genome shotgun (WGS) entry which is preliminary data.</text>
</comment>
<proteinExistence type="predicted"/>
<dbReference type="Proteomes" id="UP000239936">
    <property type="component" value="Unassembled WGS sequence"/>
</dbReference>
<evidence type="ECO:0000313" key="2">
    <source>
        <dbReference type="Proteomes" id="UP000239936"/>
    </source>
</evidence>
<accession>A0A2S7XU79</accession>
<name>A0A2S7XU79_9GAMM</name>
<dbReference type="AlphaFoldDB" id="A0A2S7XU79"/>